<dbReference type="EC" id="2.7.7.79" evidence="11"/>
<reference evidence="16" key="1">
    <citation type="submission" date="2025-08" db="UniProtKB">
        <authorList>
            <consortium name="RefSeq"/>
        </authorList>
    </citation>
    <scope>IDENTIFICATION</scope>
</reference>
<proteinExistence type="inferred from homology"/>
<organism evidence="15 16">
    <name type="scientific">Hydra vulgaris</name>
    <name type="common">Hydra</name>
    <name type="synonym">Hydra attenuata</name>
    <dbReference type="NCBI Taxonomy" id="6087"/>
    <lineage>
        <taxon>Eukaryota</taxon>
        <taxon>Metazoa</taxon>
        <taxon>Cnidaria</taxon>
        <taxon>Hydrozoa</taxon>
        <taxon>Hydroidolina</taxon>
        <taxon>Anthoathecata</taxon>
        <taxon>Aplanulata</taxon>
        <taxon>Hydridae</taxon>
        <taxon>Hydra</taxon>
    </lineage>
</organism>
<dbReference type="InterPro" id="IPR025845">
    <property type="entry name" value="Thg1_C_dom"/>
</dbReference>
<keyword evidence="3 11" id="KW-0808">Transferase</keyword>
<name>A0ABM4D3T6_HYDVU</name>
<dbReference type="Gene3D" id="3.30.70.3000">
    <property type="match status" value="1"/>
</dbReference>
<dbReference type="GeneID" id="100205492"/>
<sequence>MAKSKYEYVKKFEQNETCLLNCWIVVRIDGRGFHKFTQDHLYEKPNDIRGLSLMNFCAKEVMKQFHDIVISYGQSDEYSFVFSKNTSQFKRRSCKLMSNIVSLFSSSFVFYWKTFFLNDLIYPPQFDGRIILYPSLQNIRDYLSWRQADCHINNLYNTCFWSLVNKGGLSTLDAELKLKGTLAKDKNELLFSEFDVNYNDISPIFRKGNIVIRQKVAEEIMKEKNGESVKVKKEKSDTVILHDDIIGENFWKKFPEILT</sequence>
<evidence type="ECO:0000313" key="16">
    <source>
        <dbReference type="RefSeq" id="XP_065668936.1"/>
    </source>
</evidence>
<evidence type="ECO:0000256" key="1">
    <source>
        <dbReference type="ARBA" id="ARBA00001946"/>
    </source>
</evidence>
<accession>A0ABM4D3T6</accession>
<keyword evidence="4 11" id="KW-0819">tRNA processing</keyword>
<evidence type="ECO:0000259" key="14">
    <source>
        <dbReference type="Pfam" id="PF14413"/>
    </source>
</evidence>
<comment type="catalytic activity">
    <reaction evidence="10 11">
        <text>a 5'-end ribonucleotide-tRNA(His) + GTP + ATP + H2O = a 5'-end phospho-guanosine-ribonucleotide-tRNA(His) + AMP + 2 diphosphate + H(+)</text>
        <dbReference type="Rhea" id="RHEA:54564"/>
        <dbReference type="Rhea" id="RHEA-COMP:14193"/>
        <dbReference type="Rhea" id="RHEA-COMP:14917"/>
        <dbReference type="ChEBI" id="CHEBI:15377"/>
        <dbReference type="ChEBI" id="CHEBI:15378"/>
        <dbReference type="ChEBI" id="CHEBI:30616"/>
        <dbReference type="ChEBI" id="CHEBI:33019"/>
        <dbReference type="ChEBI" id="CHEBI:37565"/>
        <dbReference type="ChEBI" id="CHEBI:138282"/>
        <dbReference type="ChEBI" id="CHEBI:141847"/>
        <dbReference type="ChEBI" id="CHEBI:456215"/>
        <dbReference type="EC" id="2.7.7.79"/>
    </reaction>
</comment>
<feature type="domain" description="Thg1 C-terminal" evidence="14">
    <location>
        <begin position="137"/>
        <end position="246"/>
    </location>
</feature>
<dbReference type="GO" id="GO:0016779">
    <property type="term" value="F:nucleotidyltransferase activity"/>
    <property type="evidence" value="ECO:0007669"/>
    <property type="project" value="UniProtKB-KW"/>
</dbReference>
<dbReference type="PANTHER" id="PTHR12729:SF6">
    <property type="entry name" value="TRNA(HIS) GUANYLYLTRANSFERASE-RELATED"/>
    <property type="match status" value="1"/>
</dbReference>
<keyword evidence="12" id="KW-0472">Membrane</keyword>
<evidence type="ECO:0000256" key="4">
    <source>
        <dbReference type="ARBA" id="ARBA00022694"/>
    </source>
</evidence>
<feature type="transmembrane region" description="Helical" evidence="12">
    <location>
        <begin position="96"/>
        <end position="112"/>
    </location>
</feature>
<comment type="function">
    <text evidence="11">Adds a GMP to the 5'-end of tRNA(His) after transcription and RNase P cleavage.</text>
</comment>
<comment type="similarity">
    <text evidence="2 11">Belongs to the tRNA(His) guanylyltransferase family.</text>
</comment>
<comment type="cofactor">
    <cofactor evidence="1 11">
        <name>Mg(2+)</name>
        <dbReference type="ChEBI" id="CHEBI:18420"/>
    </cofactor>
</comment>
<evidence type="ECO:0000256" key="9">
    <source>
        <dbReference type="ARBA" id="ARBA00023134"/>
    </source>
</evidence>
<keyword evidence="12" id="KW-0812">Transmembrane</keyword>
<evidence type="ECO:0000256" key="11">
    <source>
        <dbReference type="PIRNR" id="PIRNR028980"/>
    </source>
</evidence>
<feature type="domain" description="tRNAHis guanylyltransferase catalytic" evidence="13">
    <location>
        <begin position="6"/>
        <end position="134"/>
    </location>
</feature>
<keyword evidence="5 11" id="KW-0548">Nucleotidyltransferase</keyword>
<dbReference type="InterPro" id="IPR007537">
    <property type="entry name" value="tRNAHis_GuaTrfase_Thg1"/>
</dbReference>
<evidence type="ECO:0000256" key="12">
    <source>
        <dbReference type="SAM" id="Phobius"/>
    </source>
</evidence>
<keyword evidence="9 11" id="KW-0342">GTP-binding</keyword>
<dbReference type="InterPro" id="IPR038469">
    <property type="entry name" value="tRNAHis_GuaTrfase_Thg1_sf"/>
</dbReference>
<evidence type="ECO:0000256" key="3">
    <source>
        <dbReference type="ARBA" id="ARBA00022679"/>
    </source>
</evidence>
<dbReference type="Proteomes" id="UP001652625">
    <property type="component" value="Chromosome 12"/>
</dbReference>
<gene>
    <name evidence="16" type="primary">LOC100205492</name>
</gene>
<evidence type="ECO:0000256" key="8">
    <source>
        <dbReference type="ARBA" id="ARBA00022842"/>
    </source>
</evidence>
<keyword evidence="8 11" id="KW-0460">Magnesium</keyword>
<dbReference type="RefSeq" id="XP_065668936.1">
    <property type="nucleotide sequence ID" value="XM_065812864.1"/>
</dbReference>
<evidence type="ECO:0000256" key="2">
    <source>
        <dbReference type="ARBA" id="ARBA00010113"/>
    </source>
</evidence>
<keyword evidence="12" id="KW-1133">Transmembrane helix</keyword>
<evidence type="ECO:0000256" key="7">
    <source>
        <dbReference type="ARBA" id="ARBA00022741"/>
    </source>
</evidence>
<keyword evidence="6 11" id="KW-0479">Metal-binding</keyword>
<evidence type="ECO:0000259" key="13">
    <source>
        <dbReference type="Pfam" id="PF04446"/>
    </source>
</evidence>
<evidence type="ECO:0000256" key="5">
    <source>
        <dbReference type="ARBA" id="ARBA00022695"/>
    </source>
</evidence>
<dbReference type="Pfam" id="PF14413">
    <property type="entry name" value="Thg1C"/>
    <property type="match status" value="1"/>
</dbReference>
<protein>
    <recommendedName>
        <fullName evidence="11">tRNA(His) guanylyltransferase</fullName>
        <ecNumber evidence="11">2.7.7.79</ecNumber>
    </recommendedName>
    <alternativeName>
        <fullName evidence="11">tRNA-histidine guanylyltransferase</fullName>
    </alternativeName>
</protein>
<evidence type="ECO:0000256" key="10">
    <source>
        <dbReference type="ARBA" id="ARBA00047281"/>
    </source>
</evidence>
<keyword evidence="7 11" id="KW-0547">Nucleotide-binding</keyword>
<dbReference type="PIRSF" id="PIRSF028980">
    <property type="entry name" value="tRNAHis_guanylyltransferase"/>
    <property type="match status" value="1"/>
</dbReference>
<keyword evidence="15" id="KW-1185">Reference proteome</keyword>
<evidence type="ECO:0000313" key="15">
    <source>
        <dbReference type="Proteomes" id="UP001652625"/>
    </source>
</evidence>
<evidence type="ECO:0000256" key="6">
    <source>
        <dbReference type="ARBA" id="ARBA00022723"/>
    </source>
</evidence>
<dbReference type="Pfam" id="PF04446">
    <property type="entry name" value="Thg1"/>
    <property type="match status" value="1"/>
</dbReference>
<dbReference type="InterPro" id="IPR024956">
    <property type="entry name" value="tRNAHis_GuaTrfase_cat"/>
</dbReference>
<dbReference type="PANTHER" id="PTHR12729">
    <property type="entry name" value="TRNA(HIS) GUANYLYLTRANSFERASE-RELATED"/>
    <property type="match status" value="1"/>
</dbReference>